<evidence type="ECO:0000313" key="2">
    <source>
        <dbReference type="EMBL" id="KAJ7690519.1"/>
    </source>
</evidence>
<proteinExistence type="predicted"/>
<evidence type="ECO:0000313" key="3">
    <source>
        <dbReference type="Proteomes" id="UP001221757"/>
    </source>
</evidence>
<accession>A0AAD7DGA1</accession>
<name>A0AAD7DGA1_MYCRO</name>
<sequence length="278" mass="31825">MYEHEPNHKRQARASPTPTTNPPERRLSEVVPSNFVRNLDAGSKNHCGGNGTQDPVLFQLIIPWAPVSPRNCLRSQTCAKIPGKIKYHLEPLRPDGEELMCNRKSANPKRDGCNASRSRINAFVGVLRRIRICGRAALDPTWEAPRNEYHSIKCTQPRIQHRKTKAKSCSNKNPGGCEPLRAETTELATLQSWAVKVERRQRRLRIDEQHVAKLSNTIPKRRDTMYGNTVKQQRMLKRNVCRRMHVGANFHELTLHPALEAKKFQSEVAMPVRIWRSP</sequence>
<evidence type="ECO:0000256" key="1">
    <source>
        <dbReference type="SAM" id="MobiDB-lite"/>
    </source>
</evidence>
<organism evidence="2 3">
    <name type="scientific">Mycena rosella</name>
    <name type="common">Pink bonnet</name>
    <name type="synonym">Agaricus rosellus</name>
    <dbReference type="NCBI Taxonomy" id="1033263"/>
    <lineage>
        <taxon>Eukaryota</taxon>
        <taxon>Fungi</taxon>
        <taxon>Dikarya</taxon>
        <taxon>Basidiomycota</taxon>
        <taxon>Agaricomycotina</taxon>
        <taxon>Agaricomycetes</taxon>
        <taxon>Agaricomycetidae</taxon>
        <taxon>Agaricales</taxon>
        <taxon>Marasmiineae</taxon>
        <taxon>Mycenaceae</taxon>
        <taxon>Mycena</taxon>
    </lineage>
</organism>
<gene>
    <name evidence="2" type="ORF">B0H17DRAFT_1134323</name>
</gene>
<dbReference type="AlphaFoldDB" id="A0AAD7DGA1"/>
<keyword evidence="3" id="KW-1185">Reference proteome</keyword>
<dbReference type="Proteomes" id="UP001221757">
    <property type="component" value="Unassembled WGS sequence"/>
</dbReference>
<comment type="caution">
    <text evidence="2">The sequence shown here is derived from an EMBL/GenBank/DDBJ whole genome shotgun (WGS) entry which is preliminary data.</text>
</comment>
<reference evidence="2" key="1">
    <citation type="submission" date="2023-03" db="EMBL/GenBank/DDBJ databases">
        <title>Massive genome expansion in bonnet fungi (Mycena s.s.) driven by repeated elements and novel gene families across ecological guilds.</title>
        <authorList>
            <consortium name="Lawrence Berkeley National Laboratory"/>
            <person name="Harder C.B."/>
            <person name="Miyauchi S."/>
            <person name="Viragh M."/>
            <person name="Kuo A."/>
            <person name="Thoen E."/>
            <person name="Andreopoulos B."/>
            <person name="Lu D."/>
            <person name="Skrede I."/>
            <person name="Drula E."/>
            <person name="Henrissat B."/>
            <person name="Morin E."/>
            <person name="Kohler A."/>
            <person name="Barry K."/>
            <person name="LaButti K."/>
            <person name="Morin E."/>
            <person name="Salamov A."/>
            <person name="Lipzen A."/>
            <person name="Mereny Z."/>
            <person name="Hegedus B."/>
            <person name="Baldrian P."/>
            <person name="Stursova M."/>
            <person name="Weitz H."/>
            <person name="Taylor A."/>
            <person name="Grigoriev I.V."/>
            <person name="Nagy L.G."/>
            <person name="Martin F."/>
            <person name="Kauserud H."/>
        </authorList>
    </citation>
    <scope>NUCLEOTIDE SEQUENCE</scope>
    <source>
        <strain evidence="2">CBHHK067</strain>
    </source>
</reference>
<dbReference type="EMBL" id="JARKIE010000064">
    <property type="protein sequence ID" value="KAJ7690519.1"/>
    <property type="molecule type" value="Genomic_DNA"/>
</dbReference>
<protein>
    <submittedName>
        <fullName evidence="2">Uncharacterized protein</fullName>
    </submittedName>
</protein>
<feature type="region of interest" description="Disordered" evidence="1">
    <location>
        <begin position="1"/>
        <end position="27"/>
    </location>
</feature>